<evidence type="ECO:0000256" key="9">
    <source>
        <dbReference type="ARBA" id="ARBA00023163"/>
    </source>
</evidence>
<dbReference type="SUPFAM" id="SSF57667">
    <property type="entry name" value="beta-beta-alpha zinc fingers"/>
    <property type="match status" value="2"/>
</dbReference>
<dbReference type="FunFam" id="3.30.160.60:FF:000755">
    <property type="entry name" value="zinc finger protein 174"/>
    <property type="match status" value="1"/>
</dbReference>
<keyword evidence="9" id="KW-0804">Transcription</keyword>
<comment type="subcellular location">
    <subcellularLocation>
        <location evidence="1 12">Nucleus</location>
    </subcellularLocation>
</comment>
<dbReference type="FunFam" id="1.10.4020.10:FF:000001">
    <property type="entry name" value="zinc finger protein 263 isoform X1"/>
    <property type="match status" value="1"/>
</dbReference>
<name>A0A8J5ZT18_GALPY</name>
<feature type="compositionally biased region" description="Polar residues" evidence="13">
    <location>
        <begin position="291"/>
        <end position="300"/>
    </location>
</feature>
<dbReference type="SUPFAM" id="SSF47353">
    <property type="entry name" value="Retrovirus capsid dimerization domain-like"/>
    <property type="match status" value="1"/>
</dbReference>
<feature type="domain" description="SCAN box" evidence="15">
    <location>
        <begin position="85"/>
        <end position="165"/>
    </location>
</feature>
<dbReference type="FunFam" id="3.30.160.60:FF:000538">
    <property type="entry name" value="zinc finger protein 853"/>
    <property type="match status" value="1"/>
</dbReference>
<feature type="compositionally biased region" description="Polar residues" evidence="13">
    <location>
        <begin position="46"/>
        <end position="56"/>
    </location>
</feature>
<evidence type="ECO:0000256" key="6">
    <source>
        <dbReference type="ARBA" id="ARBA00022833"/>
    </source>
</evidence>
<dbReference type="InterPro" id="IPR036236">
    <property type="entry name" value="Znf_C2H2_sf"/>
</dbReference>
<dbReference type="Gene3D" id="1.10.4020.10">
    <property type="entry name" value="DNA breaking-rejoining enzymes"/>
    <property type="match status" value="1"/>
</dbReference>
<evidence type="ECO:0000256" key="5">
    <source>
        <dbReference type="ARBA" id="ARBA00022771"/>
    </source>
</evidence>
<dbReference type="CDD" id="cd07936">
    <property type="entry name" value="SCAN"/>
    <property type="match status" value="1"/>
</dbReference>
<evidence type="ECO:0000259" key="15">
    <source>
        <dbReference type="PROSITE" id="PS50804"/>
    </source>
</evidence>
<evidence type="ECO:0000259" key="14">
    <source>
        <dbReference type="PROSITE" id="PS50157"/>
    </source>
</evidence>
<dbReference type="FunFam" id="3.30.160.60:FF:001486">
    <property type="entry name" value="Zinc finger protein 174"/>
    <property type="match status" value="1"/>
</dbReference>
<gene>
    <name evidence="16" type="ORF">J0S82_010362</name>
</gene>
<feature type="compositionally biased region" description="Basic and acidic residues" evidence="13">
    <location>
        <begin position="267"/>
        <end position="276"/>
    </location>
</feature>
<comment type="caution">
    <text evidence="16">The sequence shown here is derived from an EMBL/GenBank/DDBJ whole genome shotgun (WGS) entry which is preliminary data.</text>
</comment>
<reference evidence="16" key="1">
    <citation type="journal article" date="2021" name="Evol. Appl.">
        <title>The genome of the Pyrenean desman and the effects of bottlenecks and inbreeding on the genomic landscape of an endangered species.</title>
        <authorList>
            <person name="Escoda L."/>
            <person name="Castresana J."/>
        </authorList>
    </citation>
    <scope>NUCLEOTIDE SEQUENCE</scope>
    <source>
        <strain evidence="16">IBE-C5619</strain>
    </source>
</reference>
<feature type="compositionally biased region" description="Low complexity" evidence="13">
    <location>
        <begin position="16"/>
        <end position="35"/>
    </location>
</feature>
<evidence type="ECO:0000256" key="2">
    <source>
        <dbReference type="ARBA" id="ARBA00006991"/>
    </source>
</evidence>
<dbReference type="EMBL" id="JAGFMF010012160">
    <property type="protein sequence ID" value="KAG8506445.1"/>
    <property type="molecule type" value="Genomic_DNA"/>
</dbReference>
<accession>A0A8J5ZT18</accession>
<dbReference type="PROSITE" id="PS00028">
    <property type="entry name" value="ZINC_FINGER_C2H2_1"/>
    <property type="match status" value="3"/>
</dbReference>
<evidence type="ECO:0000313" key="17">
    <source>
        <dbReference type="Proteomes" id="UP000700334"/>
    </source>
</evidence>
<evidence type="ECO:0000256" key="3">
    <source>
        <dbReference type="ARBA" id="ARBA00022723"/>
    </source>
</evidence>
<dbReference type="Pfam" id="PF02023">
    <property type="entry name" value="SCAN"/>
    <property type="match status" value="1"/>
</dbReference>
<protein>
    <submittedName>
        <fullName evidence="16">Zinc finger protein 174</fullName>
    </submittedName>
</protein>
<dbReference type="GO" id="GO:0003677">
    <property type="term" value="F:DNA binding"/>
    <property type="evidence" value="ECO:0007669"/>
    <property type="project" value="UniProtKB-KW"/>
</dbReference>
<keyword evidence="17" id="KW-1185">Reference proteome</keyword>
<sequence>QFKKVAGTPSSDPGARRPGGAPASALALSAPVPRSEAPPPKMEITLSAQPDTPDSSQQERHIIARLEAKRGPPQPRDCPDPELCRQNFRRFCYQEVAGPQEALARLHQLCRQWLQPELRTKEQILELLVLEQFLSILPPEIQARVRRRRPVSSKEMVTLVEDFHRASRRPKQWVRRRSRKGGAGSLGPSLVAVCMQGQKVLLEKTGPQLGEQELPDFQQQTPWREPRESALDEPFLARSQDPLSPHHWEKSPLLQEPTPKATGTEAPRMKSDKENPQQEGAKGAKACVLSASRSKGSGLQSPEPRAVNRSEARLSRRRISPTSAQKPLTHFQRHCRELEFISSSLKSHPLRELKKSKGNKRNLSSRLQRLSHQPSRSARKPYKCDDCGKSFTWNSELKRHKRVHTGERPYTCGECGNCFGRQSTLKLHQRIHTGEKPYQCSQCGKNFRQSSNLHQHHRLHHGD</sequence>
<dbReference type="PANTHER" id="PTHR45935">
    <property type="entry name" value="PROTEIN ZBED8-RELATED"/>
    <property type="match status" value="1"/>
</dbReference>
<dbReference type="InterPro" id="IPR003309">
    <property type="entry name" value="SCAN_dom"/>
</dbReference>
<feature type="domain" description="C2H2-type" evidence="14">
    <location>
        <begin position="382"/>
        <end position="409"/>
    </location>
</feature>
<evidence type="ECO:0000256" key="12">
    <source>
        <dbReference type="PROSITE-ProRule" id="PRU00187"/>
    </source>
</evidence>
<dbReference type="InterPro" id="IPR050916">
    <property type="entry name" value="SCAN-C2H2_zinc_finger"/>
</dbReference>
<evidence type="ECO:0000256" key="11">
    <source>
        <dbReference type="PROSITE-ProRule" id="PRU00042"/>
    </source>
</evidence>
<keyword evidence="6" id="KW-0862">Zinc</keyword>
<dbReference type="Proteomes" id="UP000700334">
    <property type="component" value="Unassembled WGS sequence"/>
</dbReference>
<keyword evidence="3" id="KW-0479">Metal-binding</keyword>
<dbReference type="OrthoDB" id="9439903at2759"/>
<dbReference type="PROSITE" id="PS50804">
    <property type="entry name" value="SCAN_BOX"/>
    <property type="match status" value="1"/>
</dbReference>
<keyword evidence="10 12" id="KW-0539">Nucleus</keyword>
<dbReference type="Pfam" id="PF00096">
    <property type="entry name" value="zf-C2H2"/>
    <property type="match status" value="3"/>
</dbReference>
<dbReference type="PANTHER" id="PTHR45935:SF15">
    <property type="entry name" value="SCAN BOX DOMAIN-CONTAINING PROTEIN"/>
    <property type="match status" value="1"/>
</dbReference>
<dbReference type="GO" id="GO:0005634">
    <property type="term" value="C:nucleus"/>
    <property type="evidence" value="ECO:0007669"/>
    <property type="project" value="UniProtKB-SubCell"/>
</dbReference>
<evidence type="ECO:0000256" key="1">
    <source>
        <dbReference type="ARBA" id="ARBA00004123"/>
    </source>
</evidence>
<keyword evidence="8" id="KW-0238">DNA-binding</keyword>
<proteinExistence type="inferred from homology"/>
<feature type="region of interest" description="Disordered" evidence="13">
    <location>
        <begin position="210"/>
        <end position="325"/>
    </location>
</feature>
<evidence type="ECO:0000256" key="8">
    <source>
        <dbReference type="ARBA" id="ARBA00023125"/>
    </source>
</evidence>
<evidence type="ECO:0000256" key="10">
    <source>
        <dbReference type="ARBA" id="ARBA00023242"/>
    </source>
</evidence>
<keyword evidence="7" id="KW-0805">Transcription regulation</keyword>
<feature type="domain" description="C2H2-type" evidence="14">
    <location>
        <begin position="410"/>
        <end position="437"/>
    </location>
</feature>
<evidence type="ECO:0000256" key="7">
    <source>
        <dbReference type="ARBA" id="ARBA00023015"/>
    </source>
</evidence>
<comment type="similarity">
    <text evidence="2">Belongs to the krueppel C2H2-type zinc-finger protein family.</text>
</comment>
<dbReference type="InterPro" id="IPR038269">
    <property type="entry name" value="SCAN_sf"/>
</dbReference>
<dbReference type="Gene3D" id="3.30.160.60">
    <property type="entry name" value="Classic Zinc Finger"/>
    <property type="match status" value="3"/>
</dbReference>
<keyword evidence="4" id="KW-0677">Repeat</keyword>
<feature type="region of interest" description="Disordered" evidence="13">
    <location>
        <begin position="1"/>
        <end position="61"/>
    </location>
</feature>
<dbReference type="SMART" id="SM00431">
    <property type="entry name" value="SCAN"/>
    <property type="match status" value="1"/>
</dbReference>
<dbReference type="AlphaFoldDB" id="A0A8J5ZT18"/>
<organism evidence="16 17">
    <name type="scientific">Galemys pyrenaicus</name>
    <name type="common">Iberian desman</name>
    <name type="synonym">Pyrenean desman</name>
    <dbReference type="NCBI Taxonomy" id="202257"/>
    <lineage>
        <taxon>Eukaryota</taxon>
        <taxon>Metazoa</taxon>
        <taxon>Chordata</taxon>
        <taxon>Craniata</taxon>
        <taxon>Vertebrata</taxon>
        <taxon>Euteleostomi</taxon>
        <taxon>Mammalia</taxon>
        <taxon>Eutheria</taxon>
        <taxon>Laurasiatheria</taxon>
        <taxon>Eulipotyphla</taxon>
        <taxon>Talpidae</taxon>
        <taxon>Galemys</taxon>
    </lineage>
</organism>
<evidence type="ECO:0000256" key="13">
    <source>
        <dbReference type="SAM" id="MobiDB-lite"/>
    </source>
</evidence>
<keyword evidence="5 11" id="KW-0863">Zinc-finger</keyword>
<dbReference type="GO" id="GO:0008270">
    <property type="term" value="F:zinc ion binding"/>
    <property type="evidence" value="ECO:0007669"/>
    <property type="project" value="UniProtKB-KW"/>
</dbReference>
<feature type="compositionally biased region" description="Polar residues" evidence="13">
    <location>
        <begin position="361"/>
        <end position="376"/>
    </location>
</feature>
<dbReference type="SMART" id="SM00355">
    <property type="entry name" value="ZnF_C2H2"/>
    <property type="match status" value="3"/>
</dbReference>
<feature type="region of interest" description="Disordered" evidence="13">
    <location>
        <begin position="349"/>
        <end position="382"/>
    </location>
</feature>
<dbReference type="InterPro" id="IPR013087">
    <property type="entry name" value="Znf_C2H2_type"/>
</dbReference>
<feature type="domain" description="C2H2-type" evidence="14">
    <location>
        <begin position="438"/>
        <end position="463"/>
    </location>
</feature>
<evidence type="ECO:0000313" key="16">
    <source>
        <dbReference type="EMBL" id="KAG8506445.1"/>
    </source>
</evidence>
<feature type="non-terminal residue" evidence="16">
    <location>
        <position position="1"/>
    </location>
</feature>
<dbReference type="PROSITE" id="PS50157">
    <property type="entry name" value="ZINC_FINGER_C2H2_2"/>
    <property type="match status" value="3"/>
</dbReference>
<evidence type="ECO:0000256" key="4">
    <source>
        <dbReference type="ARBA" id="ARBA00022737"/>
    </source>
</evidence>